<evidence type="ECO:0000259" key="1">
    <source>
        <dbReference type="SMART" id="SM00256"/>
    </source>
</evidence>
<keyword evidence="3" id="KW-1185">Reference proteome</keyword>
<dbReference type="PANTHER" id="PTHR44259">
    <property type="entry name" value="OS07G0183000 PROTEIN-RELATED"/>
    <property type="match status" value="1"/>
</dbReference>
<feature type="domain" description="F-box" evidence="1">
    <location>
        <begin position="27"/>
        <end position="67"/>
    </location>
</feature>
<name>A0A6D2LF27_9BRAS</name>
<dbReference type="SUPFAM" id="SSF81383">
    <property type="entry name" value="F-box domain"/>
    <property type="match status" value="1"/>
</dbReference>
<dbReference type="Proteomes" id="UP000467841">
    <property type="component" value="Unassembled WGS sequence"/>
</dbReference>
<accession>A0A6D2LF27</accession>
<reference evidence="2" key="1">
    <citation type="submission" date="2020-01" db="EMBL/GenBank/DDBJ databases">
        <authorList>
            <person name="Mishra B."/>
        </authorList>
    </citation>
    <scope>NUCLEOTIDE SEQUENCE [LARGE SCALE GENOMIC DNA]</scope>
</reference>
<gene>
    <name evidence="2" type="ORF">MERR_LOCUS45674</name>
</gene>
<dbReference type="SMART" id="SM00256">
    <property type="entry name" value="FBOX"/>
    <property type="match status" value="1"/>
</dbReference>
<evidence type="ECO:0000313" key="2">
    <source>
        <dbReference type="EMBL" id="CAA7058438.1"/>
    </source>
</evidence>
<dbReference type="AlphaFoldDB" id="A0A6D2LF27"/>
<dbReference type="CDD" id="cd09917">
    <property type="entry name" value="F-box_SF"/>
    <property type="match status" value="1"/>
</dbReference>
<dbReference type="InterPro" id="IPR050942">
    <property type="entry name" value="F-box_BR-signaling"/>
</dbReference>
<dbReference type="InterPro" id="IPR005174">
    <property type="entry name" value="KIB1-4_b-propeller"/>
</dbReference>
<proteinExistence type="predicted"/>
<dbReference type="OrthoDB" id="642536at2759"/>
<sequence length="392" mass="45419">MEINEKHDKPNSHKPLRGDTLSSCSDLPIDLLNLVFKRLSFPNFQRAKSVCRFWHSASRQSVPKHSQFFWLVLFPKENNNNNNSSSCTLFNPEEADKLYRTQDLGLEFAKSFCMATYGSWFLMRDPRQNLYIVNIFTHERINLPPVESQLGRIKIKRTVDDGFRITAHGVGYKFIRIIIQSPVLWIDEKTKDYIVLWKVSESCIVYSRKGETSWKQIHVTWDCCSMFYKDHKLYLLGFSSYFKIFDFSGAIPQQTSSGVIGEGFHLTHLERGVVATKLVVTVTGQILKIEKIRMNSKAWSFRVFKMVSSGLFKKQEVVSSMGDETLLFDQGITVLANDTDVFIRDSIYFSLNETDIFVFHLKTQKTEPLHKFDRSSAQFSGARWFLPSFTQN</sequence>
<protein>
    <recommendedName>
        <fullName evidence="1">F-box domain-containing protein</fullName>
    </recommendedName>
</protein>
<dbReference type="Pfam" id="PF03478">
    <property type="entry name" value="Beta-prop_KIB1-4"/>
    <property type="match status" value="1"/>
</dbReference>
<dbReference type="InterPro" id="IPR001810">
    <property type="entry name" value="F-box_dom"/>
</dbReference>
<dbReference type="Pfam" id="PF00646">
    <property type="entry name" value="F-box"/>
    <property type="match status" value="1"/>
</dbReference>
<evidence type="ECO:0000313" key="3">
    <source>
        <dbReference type="Proteomes" id="UP000467841"/>
    </source>
</evidence>
<dbReference type="Gene3D" id="1.20.1280.50">
    <property type="match status" value="1"/>
</dbReference>
<comment type="caution">
    <text evidence="2">The sequence shown here is derived from an EMBL/GenBank/DDBJ whole genome shotgun (WGS) entry which is preliminary data.</text>
</comment>
<organism evidence="2 3">
    <name type="scientific">Microthlaspi erraticum</name>
    <dbReference type="NCBI Taxonomy" id="1685480"/>
    <lineage>
        <taxon>Eukaryota</taxon>
        <taxon>Viridiplantae</taxon>
        <taxon>Streptophyta</taxon>
        <taxon>Embryophyta</taxon>
        <taxon>Tracheophyta</taxon>
        <taxon>Spermatophyta</taxon>
        <taxon>Magnoliopsida</taxon>
        <taxon>eudicotyledons</taxon>
        <taxon>Gunneridae</taxon>
        <taxon>Pentapetalae</taxon>
        <taxon>rosids</taxon>
        <taxon>malvids</taxon>
        <taxon>Brassicales</taxon>
        <taxon>Brassicaceae</taxon>
        <taxon>Coluteocarpeae</taxon>
        <taxon>Microthlaspi</taxon>
    </lineage>
</organism>
<dbReference type="EMBL" id="CACVBM020001718">
    <property type="protein sequence ID" value="CAA7058438.1"/>
    <property type="molecule type" value="Genomic_DNA"/>
</dbReference>
<dbReference type="InterPro" id="IPR036047">
    <property type="entry name" value="F-box-like_dom_sf"/>
</dbReference>
<dbReference type="PANTHER" id="PTHR44259:SF26">
    <property type="entry name" value="F-BOX FAMILY PROTEIN-LIKE PROTEIN"/>
    <property type="match status" value="1"/>
</dbReference>